<dbReference type="InterPro" id="IPR004158">
    <property type="entry name" value="DUF247_pln"/>
</dbReference>
<organism evidence="1 2">
    <name type="scientific">Ilex paraguariensis</name>
    <name type="common">yerba mate</name>
    <dbReference type="NCBI Taxonomy" id="185542"/>
    <lineage>
        <taxon>Eukaryota</taxon>
        <taxon>Viridiplantae</taxon>
        <taxon>Streptophyta</taxon>
        <taxon>Embryophyta</taxon>
        <taxon>Tracheophyta</taxon>
        <taxon>Spermatophyta</taxon>
        <taxon>Magnoliopsida</taxon>
        <taxon>eudicotyledons</taxon>
        <taxon>Gunneridae</taxon>
        <taxon>Pentapetalae</taxon>
        <taxon>asterids</taxon>
        <taxon>campanulids</taxon>
        <taxon>Aquifoliales</taxon>
        <taxon>Aquifoliaceae</taxon>
        <taxon>Ilex</taxon>
    </lineage>
</organism>
<dbReference type="PANTHER" id="PTHR31170">
    <property type="entry name" value="BNAC04G53230D PROTEIN"/>
    <property type="match status" value="1"/>
</dbReference>
<protein>
    <submittedName>
        <fullName evidence="1">Uncharacterized protein</fullName>
    </submittedName>
</protein>
<keyword evidence="2" id="KW-1185">Reference proteome</keyword>
<reference evidence="1 2" key="1">
    <citation type="submission" date="2024-02" db="EMBL/GenBank/DDBJ databases">
        <authorList>
            <person name="Vignale AGUSTIN F."/>
            <person name="Sosa J E."/>
            <person name="Modenutti C."/>
        </authorList>
    </citation>
    <scope>NUCLEOTIDE SEQUENCE [LARGE SCALE GENOMIC DNA]</scope>
</reference>
<accession>A0ABC8TZG4</accession>
<dbReference type="AlphaFoldDB" id="A0ABC8TZG4"/>
<dbReference type="PANTHER" id="PTHR31170:SF17">
    <property type="match status" value="1"/>
</dbReference>
<dbReference type="Proteomes" id="UP001642360">
    <property type="component" value="Unassembled WGS sequence"/>
</dbReference>
<evidence type="ECO:0000313" key="2">
    <source>
        <dbReference type="Proteomes" id="UP001642360"/>
    </source>
</evidence>
<gene>
    <name evidence="1" type="ORF">ILEXP_LOCUS42666</name>
</gene>
<feature type="non-terminal residue" evidence="1">
    <location>
        <position position="75"/>
    </location>
</feature>
<sequence length="75" mass="8922">MVCCIFKVYDKLRGENKEAYELKVLVIGPYYHGDKKLQGMEEQKLWYVQQLLERRNETSVDKYIMALSDMEEGAR</sequence>
<comment type="caution">
    <text evidence="1">The sequence shown here is derived from an EMBL/GenBank/DDBJ whole genome shotgun (WGS) entry which is preliminary data.</text>
</comment>
<proteinExistence type="predicted"/>
<name>A0ABC8TZG4_9AQUA</name>
<evidence type="ECO:0000313" key="1">
    <source>
        <dbReference type="EMBL" id="CAK9172964.1"/>
    </source>
</evidence>
<dbReference type="Pfam" id="PF03140">
    <property type="entry name" value="DUF247"/>
    <property type="match status" value="1"/>
</dbReference>
<dbReference type="EMBL" id="CAUOFW020006124">
    <property type="protein sequence ID" value="CAK9172964.1"/>
    <property type="molecule type" value="Genomic_DNA"/>
</dbReference>